<keyword evidence="11" id="KW-1185">Reference proteome</keyword>
<gene>
    <name evidence="10" type="ORF">FD21_GL000184</name>
</gene>
<evidence type="ECO:0000313" key="10">
    <source>
        <dbReference type="EMBL" id="KRM89137.1"/>
    </source>
</evidence>
<evidence type="ECO:0000256" key="4">
    <source>
        <dbReference type="ARBA" id="ARBA00022519"/>
    </source>
</evidence>
<evidence type="ECO:0000313" key="11">
    <source>
        <dbReference type="Proteomes" id="UP000051576"/>
    </source>
</evidence>
<feature type="transmembrane region" description="Helical" evidence="8">
    <location>
        <begin position="145"/>
        <end position="163"/>
    </location>
</feature>
<dbReference type="PRINTS" id="PR00174">
    <property type="entry name" value="LACYSMPORT"/>
</dbReference>
<dbReference type="eggNOG" id="COG2223">
    <property type="taxonomic scope" value="Bacteria"/>
</dbReference>
<dbReference type="GO" id="GO:0005886">
    <property type="term" value="C:plasma membrane"/>
    <property type="evidence" value="ECO:0007669"/>
    <property type="project" value="UniProtKB-SubCell"/>
</dbReference>
<dbReference type="PANTHER" id="PTHR23522:SF10">
    <property type="entry name" value="3-PHENYLPROPIONIC ACID TRANSPORTER-RELATED"/>
    <property type="match status" value="1"/>
</dbReference>
<dbReference type="InterPro" id="IPR000576">
    <property type="entry name" value="LacY/RafB_perm_fam"/>
</dbReference>
<evidence type="ECO:0000256" key="7">
    <source>
        <dbReference type="ARBA" id="ARBA00023136"/>
    </source>
</evidence>
<feature type="domain" description="Major facilitator superfamily (MFS) profile" evidence="9">
    <location>
        <begin position="7"/>
        <end position="397"/>
    </location>
</feature>
<dbReference type="Gene3D" id="1.20.1250.20">
    <property type="entry name" value="MFS general substrate transporter like domains"/>
    <property type="match status" value="2"/>
</dbReference>
<dbReference type="PANTHER" id="PTHR23522">
    <property type="entry name" value="BLL5896 PROTEIN"/>
    <property type="match status" value="1"/>
</dbReference>
<evidence type="ECO:0000256" key="1">
    <source>
        <dbReference type="ARBA" id="ARBA00004429"/>
    </source>
</evidence>
<dbReference type="PROSITE" id="PS51257">
    <property type="entry name" value="PROKAR_LIPOPROTEIN"/>
    <property type="match status" value="1"/>
</dbReference>
<organism evidence="10 11">
    <name type="scientific">Liquorilactobacillus vini DSM 20605</name>
    <dbReference type="NCBI Taxonomy" id="1133569"/>
    <lineage>
        <taxon>Bacteria</taxon>
        <taxon>Bacillati</taxon>
        <taxon>Bacillota</taxon>
        <taxon>Bacilli</taxon>
        <taxon>Lactobacillales</taxon>
        <taxon>Lactobacillaceae</taxon>
        <taxon>Liquorilactobacillus</taxon>
    </lineage>
</organism>
<dbReference type="InterPro" id="IPR020846">
    <property type="entry name" value="MFS_dom"/>
</dbReference>
<dbReference type="EMBL" id="AYYX01000011">
    <property type="protein sequence ID" value="KRM89137.1"/>
    <property type="molecule type" value="Genomic_DNA"/>
</dbReference>
<feature type="transmembrane region" description="Helical" evidence="8">
    <location>
        <begin position="169"/>
        <end position="188"/>
    </location>
</feature>
<dbReference type="AlphaFoldDB" id="A0A0R2CBG6"/>
<keyword evidence="3" id="KW-1003">Cell membrane</keyword>
<dbReference type="NCBIfam" id="NF007077">
    <property type="entry name" value="PRK09528.1"/>
    <property type="match status" value="1"/>
</dbReference>
<dbReference type="Pfam" id="PF01306">
    <property type="entry name" value="LacY_symp"/>
    <property type="match status" value="1"/>
</dbReference>
<dbReference type="GO" id="GO:0015528">
    <property type="term" value="F:lactose:proton symporter activity"/>
    <property type="evidence" value="ECO:0007669"/>
    <property type="project" value="TreeGrafter"/>
</dbReference>
<dbReference type="Proteomes" id="UP000051576">
    <property type="component" value="Unassembled WGS sequence"/>
</dbReference>
<feature type="transmembrane region" description="Helical" evidence="8">
    <location>
        <begin position="75"/>
        <end position="94"/>
    </location>
</feature>
<keyword evidence="5 8" id="KW-0812">Transmembrane</keyword>
<evidence type="ECO:0000256" key="6">
    <source>
        <dbReference type="ARBA" id="ARBA00022989"/>
    </source>
</evidence>
<keyword evidence="4" id="KW-0997">Cell inner membrane</keyword>
<comment type="subcellular location">
    <subcellularLocation>
        <location evidence="1">Cell inner membrane</location>
        <topology evidence="1">Multi-pass membrane protein</topology>
    </subcellularLocation>
</comment>
<dbReference type="PATRIC" id="fig|1133569.4.peg.192"/>
<keyword evidence="6 8" id="KW-1133">Transmembrane helix</keyword>
<feature type="transmembrane region" description="Helical" evidence="8">
    <location>
        <begin position="374"/>
        <end position="393"/>
    </location>
</feature>
<comment type="caution">
    <text evidence="10">The sequence shown here is derived from an EMBL/GenBank/DDBJ whole genome shotgun (WGS) entry which is preliminary data.</text>
</comment>
<feature type="transmembrane region" description="Helical" evidence="8">
    <location>
        <begin position="284"/>
        <end position="301"/>
    </location>
</feature>
<dbReference type="SUPFAM" id="SSF103473">
    <property type="entry name" value="MFS general substrate transporter"/>
    <property type="match status" value="1"/>
</dbReference>
<evidence type="ECO:0000256" key="8">
    <source>
        <dbReference type="SAM" id="Phobius"/>
    </source>
</evidence>
<dbReference type="GO" id="GO:0030395">
    <property type="term" value="F:lactose binding"/>
    <property type="evidence" value="ECO:0007669"/>
    <property type="project" value="TreeGrafter"/>
</dbReference>
<feature type="transmembrane region" description="Helical" evidence="8">
    <location>
        <begin position="7"/>
        <end position="32"/>
    </location>
</feature>
<dbReference type="InterPro" id="IPR036259">
    <property type="entry name" value="MFS_trans_sf"/>
</dbReference>
<keyword evidence="7 8" id="KW-0472">Membrane</keyword>
<feature type="transmembrane region" description="Helical" evidence="8">
    <location>
        <begin position="100"/>
        <end position="124"/>
    </location>
</feature>
<name>A0A0R2CBG6_9LACO</name>
<feature type="transmembrane region" description="Helical" evidence="8">
    <location>
        <begin position="44"/>
        <end position="63"/>
    </location>
</feature>
<evidence type="ECO:0000256" key="5">
    <source>
        <dbReference type="ARBA" id="ARBA00022692"/>
    </source>
</evidence>
<proteinExistence type="predicted"/>
<sequence>MMENKRVYWAISCYFFLFFFGFAACYSLYSVWLSQTVGLSNFETGVVFGVNAAVTLLAQPIYGYILDIIGLKKHILIILALLLIFAGPFFSMIYGQMLRFNLLLGSVVGGLFVGVGFQAGSSALESYSQKLSLKYSFEYGPTRMWGSLGWAASAFFAGNLFSLNPDLNFWLASLAALLMLLVILSVKIEPDFSPGRKVKPVSLRDFGSLLQQSDFWKLVFYSVGVSCAYNLYDQQYPTYFASLFASASRGEQIFGCVNAGQVILEASMMFLAPKLVKYLGSKNSLILAGLVMAIRIMLSGITGGPVWLALMKLAEAFEIPLILVAIFKYLNQNFELRLSSILYLFGFQFSRQLSQIVLSIVMGKSYDYFGFSKSYLLLGLAVLIFDLMSLRLLKNDQSFSVN</sequence>
<evidence type="ECO:0000259" key="9">
    <source>
        <dbReference type="PROSITE" id="PS50850"/>
    </source>
</evidence>
<dbReference type="NCBIfam" id="TIGR00882">
    <property type="entry name" value="2A0105"/>
    <property type="match status" value="1"/>
</dbReference>
<keyword evidence="2" id="KW-0813">Transport</keyword>
<evidence type="ECO:0000256" key="2">
    <source>
        <dbReference type="ARBA" id="ARBA00022448"/>
    </source>
</evidence>
<dbReference type="PROSITE" id="PS50850">
    <property type="entry name" value="MFS"/>
    <property type="match status" value="1"/>
</dbReference>
<dbReference type="STRING" id="1133569.FD21_GL000184"/>
<reference evidence="10 11" key="1">
    <citation type="journal article" date="2015" name="Genome Announc.">
        <title>Expanding the biotechnology potential of lactobacilli through comparative genomics of 213 strains and associated genera.</title>
        <authorList>
            <person name="Sun Z."/>
            <person name="Harris H.M."/>
            <person name="McCann A."/>
            <person name="Guo C."/>
            <person name="Argimon S."/>
            <person name="Zhang W."/>
            <person name="Yang X."/>
            <person name="Jeffery I.B."/>
            <person name="Cooney J.C."/>
            <person name="Kagawa T.F."/>
            <person name="Liu W."/>
            <person name="Song Y."/>
            <person name="Salvetti E."/>
            <person name="Wrobel A."/>
            <person name="Rasinkangas P."/>
            <person name="Parkhill J."/>
            <person name="Rea M.C."/>
            <person name="O'Sullivan O."/>
            <person name="Ritari J."/>
            <person name="Douillard F.P."/>
            <person name="Paul Ross R."/>
            <person name="Yang R."/>
            <person name="Briner A.E."/>
            <person name="Felis G.E."/>
            <person name="de Vos W.M."/>
            <person name="Barrangou R."/>
            <person name="Klaenhammer T.R."/>
            <person name="Caufield P.W."/>
            <person name="Cui Y."/>
            <person name="Zhang H."/>
            <person name="O'Toole P.W."/>
        </authorList>
    </citation>
    <scope>NUCLEOTIDE SEQUENCE [LARGE SCALE GENOMIC DNA]</scope>
    <source>
        <strain evidence="10 11">DSM 20605</strain>
    </source>
</reference>
<protein>
    <submittedName>
        <fullName evidence="10">Galactoside permease</fullName>
    </submittedName>
</protein>
<accession>A0A0R2CBG6</accession>
<evidence type="ECO:0000256" key="3">
    <source>
        <dbReference type="ARBA" id="ARBA00022475"/>
    </source>
</evidence>